<evidence type="ECO:0000259" key="2">
    <source>
        <dbReference type="Pfam" id="PF13568"/>
    </source>
</evidence>
<keyword evidence="1" id="KW-0732">Signal</keyword>
<dbReference type="InterPro" id="IPR025665">
    <property type="entry name" value="Beta-barrel_OMP_2"/>
</dbReference>
<dbReference type="RefSeq" id="WP_213945263.1">
    <property type="nucleotide sequence ID" value="NZ_JAHCMY010000004.1"/>
</dbReference>
<protein>
    <submittedName>
        <fullName evidence="3">PorT family protein</fullName>
    </submittedName>
</protein>
<evidence type="ECO:0000313" key="4">
    <source>
        <dbReference type="Proteomes" id="UP001319104"/>
    </source>
</evidence>
<sequence>MIGRIFLLAMLLIGAAVEAEAQSSTSIGVRYGISSSNVSYRSIPATPNRRTGDVRGNTFGIVIEQFFAKNAGAQIEVQWVTHGYAETDTLGNINESQLDYLKIPLLSNFYFGNKNRFHIKLGPHFGTLLGSRDISRTHEFNELGFAAMPTYGQEQDDPKRFMYGLTGGVGISRLLGRNTIQAEVRFGYEFGRPERFERVYDMNFTNLEFTLSYLFAVLKKP</sequence>
<gene>
    <name evidence="3" type="ORF">KI659_10300</name>
</gene>
<dbReference type="Pfam" id="PF13568">
    <property type="entry name" value="OMP_b-brl_2"/>
    <property type="match status" value="1"/>
</dbReference>
<evidence type="ECO:0000313" key="3">
    <source>
        <dbReference type="EMBL" id="MBS9524407.1"/>
    </source>
</evidence>
<proteinExistence type="predicted"/>
<evidence type="ECO:0000256" key="1">
    <source>
        <dbReference type="SAM" id="SignalP"/>
    </source>
</evidence>
<dbReference type="EMBL" id="JAHCMY010000004">
    <property type="protein sequence ID" value="MBS9524407.1"/>
    <property type="molecule type" value="Genomic_DNA"/>
</dbReference>
<feature type="domain" description="Outer membrane protein beta-barrel" evidence="2">
    <location>
        <begin position="21"/>
        <end position="186"/>
    </location>
</feature>
<comment type="caution">
    <text evidence="3">The sequence shown here is derived from an EMBL/GenBank/DDBJ whole genome shotgun (WGS) entry which is preliminary data.</text>
</comment>
<accession>A0AAP2G1M4</accession>
<dbReference type="AlphaFoldDB" id="A0AAP2G1M4"/>
<feature type="chain" id="PRO_5042877278" evidence="1">
    <location>
        <begin position="22"/>
        <end position="221"/>
    </location>
</feature>
<name>A0AAP2G1M4_9BACT</name>
<keyword evidence="4" id="KW-1185">Reference proteome</keyword>
<feature type="signal peptide" evidence="1">
    <location>
        <begin position="1"/>
        <end position="21"/>
    </location>
</feature>
<dbReference type="Proteomes" id="UP001319104">
    <property type="component" value="Unassembled WGS sequence"/>
</dbReference>
<reference evidence="3 4" key="1">
    <citation type="submission" date="2021-05" db="EMBL/GenBank/DDBJ databases">
        <authorList>
            <person name="Zhang Z.D."/>
            <person name="Osman G."/>
        </authorList>
    </citation>
    <scope>NUCLEOTIDE SEQUENCE [LARGE SCALE GENOMIC DNA]</scope>
    <source>
        <strain evidence="3 4">KCTC 32217</strain>
    </source>
</reference>
<organism evidence="3 4">
    <name type="scientific">Litoribacter ruber</name>
    <dbReference type="NCBI Taxonomy" id="702568"/>
    <lineage>
        <taxon>Bacteria</taxon>
        <taxon>Pseudomonadati</taxon>
        <taxon>Bacteroidota</taxon>
        <taxon>Cytophagia</taxon>
        <taxon>Cytophagales</taxon>
        <taxon>Cyclobacteriaceae</taxon>
        <taxon>Litoribacter</taxon>
    </lineage>
</organism>